<organism evidence="1 2">
    <name type="scientific">Legionella oakridgensis ATCC 33761 = DSM 21215</name>
    <dbReference type="NCBI Taxonomy" id="1268635"/>
    <lineage>
        <taxon>Bacteria</taxon>
        <taxon>Pseudomonadati</taxon>
        <taxon>Pseudomonadota</taxon>
        <taxon>Gammaproteobacteria</taxon>
        <taxon>Legionellales</taxon>
        <taxon>Legionellaceae</taxon>
        <taxon>Legionella</taxon>
    </lineage>
</organism>
<accession>W0BDJ4</accession>
<dbReference type="EMBL" id="CP004006">
    <property type="protein sequence ID" value="AHE66479.1"/>
    <property type="molecule type" value="Genomic_DNA"/>
</dbReference>
<dbReference type="AlphaFoldDB" id="W0BDJ4"/>
<evidence type="ECO:0000313" key="1">
    <source>
        <dbReference type="EMBL" id="AHE66479.1"/>
    </source>
</evidence>
<gene>
    <name evidence="1" type="ORF">Loa_00920</name>
</gene>
<dbReference type="HOGENOM" id="CLU_3137207_0_0_6"/>
<dbReference type="STRING" id="1268635.Loa_00920"/>
<evidence type="ECO:0000313" key="2">
    <source>
        <dbReference type="Proteomes" id="UP000018838"/>
    </source>
</evidence>
<reference evidence="1 2" key="1">
    <citation type="journal article" date="2013" name="Int. J. Med. Microbiol.">
        <title>Legionella oakridgensis ATCC 33761 genome sequence and phenotypic characterization reveals its replication capacity in amoebae.</title>
        <authorList>
            <person name="Brzuszkiewicz E."/>
            <person name="Schulz T."/>
            <person name="Rydzewski K."/>
            <person name="Daniel R."/>
            <person name="Gillmaier N."/>
            <person name="Dittmann C."/>
            <person name="Holland G."/>
            <person name="Schunder E."/>
            <person name="Lautner M."/>
            <person name="Eisenreich W."/>
            <person name="Luck C."/>
            <person name="Heuner K."/>
        </authorList>
    </citation>
    <scope>NUCLEOTIDE SEQUENCE [LARGE SCALE GENOMIC DNA]</scope>
    <source>
        <strain>OR-10</strain>
        <strain evidence="2">ATCC 33761</strain>
    </source>
</reference>
<sequence>MKAWSSEKISVFALVLLITGAIDSIRNLPATALFGSSLIFSLCFPPSFS</sequence>
<dbReference type="KEGG" id="lok:Loa_00920"/>
<dbReference type="eggNOG" id="COG0531">
    <property type="taxonomic scope" value="Bacteria"/>
</dbReference>
<dbReference type="PATRIC" id="fig|1268635.3.peg.918"/>
<keyword evidence="2" id="KW-1185">Reference proteome</keyword>
<name>W0BDJ4_9GAMM</name>
<dbReference type="Proteomes" id="UP000018838">
    <property type="component" value="Chromosome"/>
</dbReference>
<protein>
    <submittedName>
        <fullName evidence="1">Uncharacterized protein</fullName>
    </submittedName>
</protein>
<proteinExistence type="predicted"/>